<evidence type="ECO:0000313" key="3">
    <source>
        <dbReference type="Proteomes" id="UP000886885"/>
    </source>
</evidence>
<feature type="signal peptide" evidence="1">
    <location>
        <begin position="1"/>
        <end position="27"/>
    </location>
</feature>
<dbReference type="EMBL" id="JAAWWB010000027">
    <property type="protein sequence ID" value="KAG6750309.1"/>
    <property type="molecule type" value="Genomic_DNA"/>
</dbReference>
<evidence type="ECO:0000313" key="2">
    <source>
        <dbReference type="EMBL" id="KAG6750309.1"/>
    </source>
</evidence>
<name>A0A8X8CER5_POPTO</name>
<keyword evidence="1" id="KW-0732">Signal</keyword>
<dbReference type="AlphaFoldDB" id="A0A8X8CER5"/>
<reference evidence="2" key="1">
    <citation type="journal article" date="2020" name="bioRxiv">
        <title>Hybrid origin of Populus tomentosa Carr. identified through genome sequencing and phylogenomic analysis.</title>
        <authorList>
            <person name="An X."/>
            <person name="Gao K."/>
            <person name="Chen Z."/>
            <person name="Li J."/>
            <person name="Yang X."/>
            <person name="Yang X."/>
            <person name="Zhou J."/>
            <person name="Guo T."/>
            <person name="Zhao T."/>
            <person name="Huang S."/>
            <person name="Miao D."/>
            <person name="Khan W.U."/>
            <person name="Rao P."/>
            <person name="Ye M."/>
            <person name="Lei B."/>
            <person name="Liao W."/>
            <person name="Wang J."/>
            <person name="Ji L."/>
            <person name="Li Y."/>
            <person name="Guo B."/>
            <person name="Mustafa N.S."/>
            <person name="Li S."/>
            <person name="Yun Q."/>
            <person name="Keller S.R."/>
            <person name="Mao J."/>
            <person name="Zhang R."/>
            <person name="Strauss S.H."/>
        </authorList>
    </citation>
    <scope>NUCLEOTIDE SEQUENCE</scope>
    <source>
        <strain evidence="2">GM15</strain>
        <tissue evidence="2">Leaf</tissue>
    </source>
</reference>
<keyword evidence="3" id="KW-1185">Reference proteome</keyword>
<dbReference type="Proteomes" id="UP000886885">
    <property type="component" value="Chromosome 14A"/>
</dbReference>
<organism evidence="2 3">
    <name type="scientific">Populus tomentosa</name>
    <name type="common">Chinese white poplar</name>
    <dbReference type="NCBI Taxonomy" id="118781"/>
    <lineage>
        <taxon>Eukaryota</taxon>
        <taxon>Viridiplantae</taxon>
        <taxon>Streptophyta</taxon>
        <taxon>Embryophyta</taxon>
        <taxon>Tracheophyta</taxon>
        <taxon>Spermatophyta</taxon>
        <taxon>Magnoliopsida</taxon>
        <taxon>eudicotyledons</taxon>
        <taxon>Gunneridae</taxon>
        <taxon>Pentapetalae</taxon>
        <taxon>rosids</taxon>
        <taxon>fabids</taxon>
        <taxon>Malpighiales</taxon>
        <taxon>Salicaceae</taxon>
        <taxon>Saliceae</taxon>
        <taxon>Populus</taxon>
    </lineage>
</organism>
<comment type="caution">
    <text evidence="2">The sequence shown here is derived from an EMBL/GenBank/DDBJ whole genome shotgun (WGS) entry which is preliminary data.</text>
</comment>
<evidence type="ECO:0000256" key="1">
    <source>
        <dbReference type="SAM" id="SignalP"/>
    </source>
</evidence>
<protein>
    <submittedName>
        <fullName evidence="2">Uncharacterized protein</fullName>
    </submittedName>
</protein>
<gene>
    <name evidence="2" type="ORF">POTOM_047413</name>
</gene>
<proteinExistence type="predicted"/>
<accession>A0A8X8CER5</accession>
<feature type="chain" id="PRO_5036468448" evidence="1">
    <location>
        <begin position="28"/>
        <end position="139"/>
    </location>
</feature>
<sequence length="139" mass="15156">MKDASARCSRWSQACWLLLLLVSGTVVDEMGNGGPLASRYFSSVSRVARREGWLLLLRLRNGVASAGSITAAEEGYGCEGGYSWASGSAHFWLGKVLVEKGGGAVMAIVERESSAICLLVRKEDLAEMEKWRGSRWWLA</sequence>